<evidence type="ECO:0000313" key="1">
    <source>
        <dbReference type="EMBL" id="KAH7849805.1"/>
    </source>
</evidence>
<sequence>MDFEPLNIENEVIEFDLGSNEDEEDEDENETHLDLEHSEDYDDYNDESSTARRDILCREAIKYVEEGAESISLYNVAMEALSEAAKKVAAAKQNSASVMQSNLANRSDQEVSNLTKRSDHELTKSENEMGQLQSCSVNQDKKIQELTDELENAIQRCEAYRAKLLAVLNNMEEQKLKISVKVQNVRLTLKS</sequence>
<protein>
    <submittedName>
        <fullName evidence="1">Uncharacterized protein</fullName>
    </submittedName>
</protein>
<gene>
    <name evidence="1" type="ORF">Vadar_023269</name>
</gene>
<dbReference type="Proteomes" id="UP000828048">
    <property type="component" value="Chromosome 7"/>
</dbReference>
<organism evidence="1 2">
    <name type="scientific">Vaccinium darrowii</name>
    <dbReference type="NCBI Taxonomy" id="229202"/>
    <lineage>
        <taxon>Eukaryota</taxon>
        <taxon>Viridiplantae</taxon>
        <taxon>Streptophyta</taxon>
        <taxon>Embryophyta</taxon>
        <taxon>Tracheophyta</taxon>
        <taxon>Spermatophyta</taxon>
        <taxon>Magnoliopsida</taxon>
        <taxon>eudicotyledons</taxon>
        <taxon>Gunneridae</taxon>
        <taxon>Pentapetalae</taxon>
        <taxon>asterids</taxon>
        <taxon>Ericales</taxon>
        <taxon>Ericaceae</taxon>
        <taxon>Vaccinioideae</taxon>
        <taxon>Vaccinieae</taxon>
        <taxon>Vaccinium</taxon>
    </lineage>
</organism>
<reference evidence="1 2" key="1">
    <citation type="journal article" date="2021" name="Hortic Res">
        <title>High-quality reference genome and annotation aids understanding of berry development for evergreen blueberry (Vaccinium darrowii).</title>
        <authorList>
            <person name="Yu J."/>
            <person name="Hulse-Kemp A.M."/>
            <person name="Babiker E."/>
            <person name="Staton M."/>
        </authorList>
    </citation>
    <scope>NUCLEOTIDE SEQUENCE [LARGE SCALE GENOMIC DNA]</scope>
    <source>
        <strain evidence="2">cv. NJ 8807/NJ 8810</strain>
        <tissue evidence="1">Young leaf</tissue>
    </source>
</reference>
<dbReference type="EMBL" id="CM037157">
    <property type="protein sequence ID" value="KAH7849805.1"/>
    <property type="molecule type" value="Genomic_DNA"/>
</dbReference>
<evidence type="ECO:0000313" key="2">
    <source>
        <dbReference type="Proteomes" id="UP000828048"/>
    </source>
</evidence>
<keyword evidence="2" id="KW-1185">Reference proteome</keyword>
<comment type="caution">
    <text evidence="1">The sequence shown here is derived from an EMBL/GenBank/DDBJ whole genome shotgun (WGS) entry which is preliminary data.</text>
</comment>
<name>A0ACB7Y8A6_9ERIC</name>
<proteinExistence type="predicted"/>
<accession>A0ACB7Y8A6</accession>